<dbReference type="GO" id="GO:0006303">
    <property type="term" value="P:double-strand break repair via nonhomologous end joining"/>
    <property type="evidence" value="ECO:0007669"/>
    <property type="project" value="TreeGrafter"/>
</dbReference>
<proteinExistence type="predicted"/>
<feature type="region of interest" description="Disordered" evidence="4">
    <location>
        <begin position="545"/>
        <end position="594"/>
    </location>
</feature>
<evidence type="ECO:0000256" key="4">
    <source>
        <dbReference type="SAM" id="MobiDB-lite"/>
    </source>
</evidence>
<dbReference type="PANTHER" id="PTHR23240:SF8">
    <property type="entry name" value="PROTEIN ARTEMIS"/>
    <property type="match status" value="1"/>
</dbReference>
<dbReference type="AlphaFoldDB" id="A0AA48HY61"/>
<dbReference type="SUPFAM" id="SSF56281">
    <property type="entry name" value="Metallo-hydrolase/oxidoreductase"/>
    <property type="match status" value="1"/>
</dbReference>
<keyword evidence="6" id="KW-1185">Reference proteome</keyword>
<evidence type="ECO:0000256" key="2">
    <source>
        <dbReference type="ARBA" id="ARBA00022801"/>
    </source>
</evidence>
<evidence type="ECO:0000313" key="6">
    <source>
        <dbReference type="Proteomes" id="UP001233271"/>
    </source>
</evidence>
<dbReference type="EMBL" id="AP028212">
    <property type="protein sequence ID" value="BEI87669.1"/>
    <property type="molecule type" value="Genomic_DNA"/>
</dbReference>
<gene>
    <name evidence="5" type="ORF">CcaverHIS019_0103870</name>
</gene>
<reference evidence="5" key="1">
    <citation type="journal article" date="2023" name="BMC Genomics">
        <title>Chromosome-level genome assemblies of Cutaneotrichosporon spp. (Trichosporonales, Basidiomycota) reveal imbalanced evolution between nucleotide sequences and chromosome synteny.</title>
        <authorList>
            <person name="Kobayashi Y."/>
            <person name="Kayamori A."/>
            <person name="Aoki K."/>
            <person name="Shiwa Y."/>
            <person name="Matsutani M."/>
            <person name="Fujita N."/>
            <person name="Sugita T."/>
            <person name="Iwasaki W."/>
            <person name="Tanaka N."/>
            <person name="Takashima M."/>
        </authorList>
    </citation>
    <scope>NUCLEOTIDE SEQUENCE</scope>
    <source>
        <strain evidence="5">HIS019</strain>
    </source>
</reference>
<organism evidence="5 6">
    <name type="scientific">Cutaneotrichosporon cavernicola</name>
    <dbReference type="NCBI Taxonomy" id="279322"/>
    <lineage>
        <taxon>Eukaryota</taxon>
        <taxon>Fungi</taxon>
        <taxon>Dikarya</taxon>
        <taxon>Basidiomycota</taxon>
        <taxon>Agaricomycotina</taxon>
        <taxon>Tremellomycetes</taxon>
        <taxon>Trichosporonales</taxon>
        <taxon>Trichosporonaceae</taxon>
        <taxon>Cutaneotrichosporon</taxon>
    </lineage>
</organism>
<dbReference type="GO" id="GO:0000723">
    <property type="term" value="P:telomere maintenance"/>
    <property type="evidence" value="ECO:0007669"/>
    <property type="project" value="TreeGrafter"/>
</dbReference>
<sequence>MAGLYNGHLLEFPRIRVDSFTPHPPPHRSPWMLADPRGPENPSTRAPNAQYYLLTHAHSDHLIGLTNDFTGNIICSPDTKRMLLRLETEKDRDHLHNGVREVKRRKYESLEARHKTIETLQPGETKVVYIPDAVSITLLDANHCPGSSMFLVQNSTNAILHTGDVRADITFRKTLRRTPQLQAFFSPSTTPSSSSTLSATRHLDRIYLDTSTFMGSGDMPEKKEPVLEALMTQMSIYPEDTVFFINAWCFGWEDIVKEVARHFNQPIHADRYKRSIYGAVESDPFLLGCTTNDPTITRFHVCDRYNRCQMAKQKNVVQVVMAEVKSASWQLRHQQFLNTLNSAALGETPWPMIIEVPFARHSPLPELQKLVKMFKPAALSPNTLIPHHNGMDFMVFADLLKPAISNDTYIKMIAERDQYFTASARFGSAWLSSARAVLSQLSTLLKTGSPDVMALPPYLTEGIGDQPSDNRNVSGLDQLLRVSGSRMEGTQAALPFTFHAPLPLIKAVRQDAVKQPTKFKSVSAFEHIPTTTKIVESMIPGSPDAASLTLTQTPHETSKLSQSVKWEPLHTTTPGPSQDLPSHRSQRLKRERRQTSYRVNIAHLSGLVGSQ</sequence>
<evidence type="ECO:0000256" key="1">
    <source>
        <dbReference type="ARBA" id="ARBA00022722"/>
    </source>
</evidence>
<dbReference type="GeneID" id="85491540"/>
<feature type="compositionally biased region" description="Polar residues" evidence="4">
    <location>
        <begin position="548"/>
        <end position="580"/>
    </location>
</feature>
<evidence type="ECO:0000313" key="5">
    <source>
        <dbReference type="EMBL" id="BEI87669.1"/>
    </source>
</evidence>
<dbReference type="Gene3D" id="3.60.15.10">
    <property type="entry name" value="Ribonuclease Z/Hydroxyacylglutathione hydrolase-like"/>
    <property type="match status" value="1"/>
</dbReference>
<feature type="region of interest" description="Disordered" evidence="4">
    <location>
        <begin position="21"/>
        <end position="45"/>
    </location>
</feature>
<evidence type="ECO:0008006" key="7">
    <source>
        <dbReference type="Google" id="ProtNLM"/>
    </source>
</evidence>
<keyword evidence="3" id="KW-0269">Exonuclease</keyword>
<evidence type="ECO:0000256" key="3">
    <source>
        <dbReference type="ARBA" id="ARBA00022839"/>
    </source>
</evidence>
<dbReference type="GO" id="GO:0035312">
    <property type="term" value="F:5'-3' DNA exonuclease activity"/>
    <property type="evidence" value="ECO:0007669"/>
    <property type="project" value="TreeGrafter"/>
</dbReference>
<dbReference type="RefSeq" id="XP_060452935.1">
    <property type="nucleotide sequence ID" value="XM_060599755.1"/>
</dbReference>
<keyword evidence="1" id="KW-0540">Nuclease</keyword>
<name>A0AA48HY61_9TREE</name>
<dbReference type="InterPro" id="IPR036866">
    <property type="entry name" value="RibonucZ/Hydroxyglut_hydro"/>
</dbReference>
<dbReference type="Gene3D" id="3.40.50.12650">
    <property type="match status" value="1"/>
</dbReference>
<dbReference type="KEGG" id="ccac:CcaHIS019_0103870"/>
<dbReference type="GO" id="GO:0003684">
    <property type="term" value="F:damaged DNA binding"/>
    <property type="evidence" value="ECO:0007669"/>
    <property type="project" value="TreeGrafter"/>
</dbReference>
<keyword evidence="2" id="KW-0378">Hydrolase</keyword>
<protein>
    <recommendedName>
        <fullName evidence="7">DNA repair metallo-beta-lactamase domain-containing protein</fullName>
    </recommendedName>
</protein>
<dbReference type="PANTHER" id="PTHR23240">
    <property type="entry name" value="DNA CROSS-LINK REPAIR PROTEIN PSO2/SNM1-RELATED"/>
    <property type="match status" value="1"/>
</dbReference>
<dbReference type="GO" id="GO:0036297">
    <property type="term" value="P:interstrand cross-link repair"/>
    <property type="evidence" value="ECO:0007669"/>
    <property type="project" value="TreeGrafter"/>
</dbReference>
<dbReference type="Proteomes" id="UP001233271">
    <property type="component" value="Chromosome 1"/>
</dbReference>
<accession>A0AA48HY61</accession>